<name>J5R1Y9_TRIAS</name>
<dbReference type="Proteomes" id="UP000002748">
    <property type="component" value="Unassembled WGS sequence"/>
</dbReference>
<evidence type="ECO:0000256" key="1">
    <source>
        <dbReference type="SAM" id="MobiDB-lite"/>
    </source>
</evidence>
<evidence type="ECO:0000313" key="3">
    <source>
        <dbReference type="Proteomes" id="UP000002748"/>
    </source>
</evidence>
<dbReference type="VEuPathDB" id="FungiDB:A1Q1_00403"/>
<comment type="caution">
    <text evidence="2">The sequence shown here is derived from an EMBL/GenBank/DDBJ whole genome shotgun (WGS) entry which is preliminary data.</text>
</comment>
<feature type="compositionally biased region" description="Low complexity" evidence="1">
    <location>
        <begin position="54"/>
        <end position="68"/>
    </location>
</feature>
<dbReference type="GeneID" id="25983917"/>
<feature type="region of interest" description="Disordered" evidence="1">
    <location>
        <begin position="594"/>
        <end position="683"/>
    </location>
</feature>
<dbReference type="KEGG" id="tasa:A1Q1_00403"/>
<feature type="region of interest" description="Disordered" evidence="1">
    <location>
        <begin position="268"/>
        <end position="299"/>
    </location>
</feature>
<feature type="region of interest" description="Disordered" evidence="1">
    <location>
        <begin position="128"/>
        <end position="149"/>
    </location>
</feature>
<feature type="compositionally biased region" description="Low complexity" evidence="1">
    <location>
        <begin position="601"/>
        <end position="626"/>
    </location>
</feature>
<sequence>MNLLAIIQCVVPRPNGVQHLFIRNEGHSRQSTFGQLVSPQRYGERPPHERVAQDDASSSTSEWSDSSDLGTSTPTPAKIMQSGFPSLSEAVASSSPTTEIPRFPVIPLPPTPMRSRSYTKLTNLAYDPIQRPSSADPTPGSFAKRPLLRPDRAPKGVHRNFLEFALGQRRFTARKRLYFFVWDKKWRERVATYLNRDLPPYIAVPVPVGLLTFRPTLKGKEVFFRVYDPTVSEIGESDLDGEYVRMRIATKPGCTAARPPRVRLPAISSVTNSPSSANSQFGYENSEDAGPSWSSPPRLSRHKPAAIAVPPRIDIEALPLSRLGGLCPSFLNLVGTMNDIVKPVNLEGPLDPVHQEGWSWGIAASRRTRFAFRYESDSVSRPFGSSSTVRRFWKQESLPYMQFRLKVAAMPGRVREYDEAFVTDYVPAFAHLLSCRRLCLLSPTKSPSALLFPNNPHPSQLAPTFIGPPPSLLVSCSLRSHFLVSRLSSRLISCSSVAHVSFPHVSLTLLIASSPFPRLYHGRPEVALRRAPFAELQGSAGSEASGKTKAPPRRAATLGGVAVAPIGDMWPADTESDISRCFVWGTPSILPPPKSIFGPNPVAAGQPASSSPGSSEAGGDAASGTSADRDGAIQSSTRRAPDGGPIVGPRPTTPPARPTKRARPAPKGVWAVPDPTEDDSTEVAAVPIPTESVRSILTDLVKGERFFNSAQCFIASNESLMRIVEIRRGSGKLERIILPCPKHLLSPHQLPRHTSVVARLRLLSVPEAEFRPETLFVMVVVTTGDFTFGRGSLEGVAVSHWDDFVRLLQVLKEDAKATEGEGSCGDDVTRGSFLGLQHVVKAVWML</sequence>
<dbReference type="HOGENOM" id="CLU_361764_0_0_1"/>
<feature type="region of interest" description="Disordered" evidence="1">
    <location>
        <begin position="38"/>
        <end position="108"/>
    </location>
</feature>
<gene>
    <name evidence="2" type="ORF">A1Q1_00403</name>
</gene>
<dbReference type="RefSeq" id="XP_014181527.1">
    <property type="nucleotide sequence ID" value="XM_014326052.1"/>
</dbReference>
<feature type="compositionally biased region" description="Low complexity" evidence="1">
    <location>
        <begin position="268"/>
        <end position="279"/>
    </location>
</feature>
<protein>
    <submittedName>
        <fullName evidence="2">Uncharacterized protein</fullName>
    </submittedName>
</protein>
<proteinExistence type="predicted"/>
<feature type="compositionally biased region" description="Basic and acidic residues" evidence="1">
    <location>
        <begin position="42"/>
        <end position="53"/>
    </location>
</feature>
<dbReference type="AlphaFoldDB" id="J5R1Y9"/>
<reference evidence="2 3" key="1">
    <citation type="journal article" date="2012" name="Eukaryot. Cell">
        <title>Draft genome sequence of CBS 2479, the standard type strain of Trichosporon asahii.</title>
        <authorList>
            <person name="Yang R.Y."/>
            <person name="Li H.T."/>
            <person name="Zhu H."/>
            <person name="Zhou G.P."/>
            <person name="Wang M."/>
            <person name="Wang L."/>
        </authorList>
    </citation>
    <scope>NUCLEOTIDE SEQUENCE [LARGE SCALE GENOMIC DNA]</scope>
    <source>
        <strain evidence="3">ATCC 90039 / CBS 2479 / JCM 2466 / KCTC 7840 / NCYC 2677 / UAMH 7654</strain>
    </source>
</reference>
<evidence type="ECO:0000313" key="2">
    <source>
        <dbReference type="EMBL" id="EJT50298.1"/>
    </source>
</evidence>
<accession>J5R1Y9</accession>
<organism evidence="2 3">
    <name type="scientific">Trichosporon asahii var. asahii (strain ATCC 90039 / CBS 2479 / JCM 2466 / KCTC 7840 / NBRC 103889/ NCYC 2677 / UAMH 7654)</name>
    <name type="common">Yeast</name>
    <dbReference type="NCBI Taxonomy" id="1186058"/>
    <lineage>
        <taxon>Eukaryota</taxon>
        <taxon>Fungi</taxon>
        <taxon>Dikarya</taxon>
        <taxon>Basidiomycota</taxon>
        <taxon>Agaricomycotina</taxon>
        <taxon>Tremellomycetes</taxon>
        <taxon>Trichosporonales</taxon>
        <taxon>Trichosporonaceae</taxon>
        <taxon>Trichosporon</taxon>
    </lineage>
</organism>
<dbReference type="EMBL" id="ALBS01000114">
    <property type="protein sequence ID" value="EJT50298.1"/>
    <property type="molecule type" value="Genomic_DNA"/>
</dbReference>